<reference evidence="3 4" key="1">
    <citation type="journal article" date="2022" name="bioRxiv">
        <title>Genomics of Preaxostyla Flagellates Illuminates Evolutionary Transitions and the Path Towards Mitochondrial Loss.</title>
        <authorList>
            <person name="Novak L.V.F."/>
            <person name="Treitli S.C."/>
            <person name="Pyrih J."/>
            <person name="Halakuc P."/>
            <person name="Pipaliya S.V."/>
            <person name="Vacek V."/>
            <person name="Brzon O."/>
            <person name="Soukal P."/>
            <person name="Eme L."/>
            <person name="Dacks J.B."/>
            <person name="Karnkowska A."/>
            <person name="Elias M."/>
            <person name="Hampl V."/>
        </authorList>
    </citation>
    <scope>NUCLEOTIDE SEQUENCE [LARGE SCALE GENOMIC DNA]</scope>
    <source>
        <strain evidence="3">NAU3</strain>
        <tissue evidence="3">Gut</tissue>
    </source>
</reference>
<name>A0ABQ9WW13_9EUKA</name>
<dbReference type="EMBL" id="JARBJD010000333">
    <property type="protein sequence ID" value="KAK2943679.1"/>
    <property type="molecule type" value="Genomic_DNA"/>
</dbReference>
<dbReference type="Proteomes" id="UP001281761">
    <property type="component" value="Unassembled WGS sequence"/>
</dbReference>
<accession>A0ABQ9WW13</accession>
<comment type="caution">
    <text evidence="3">The sequence shown here is derived from an EMBL/GenBank/DDBJ whole genome shotgun (WGS) entry which is preliminary data.</text>
</comment>
<evidence type="ECO:0000313" key="3">
    <source>
        <dbReference type="EMBL" id="KAK2943679.1"/>
    </source>
</evidence>
<evidence type="ECO:0000313" key="2">
    <source>
        <dbReference type="EMBL" id="KAK2943678.1"/>
    </source>
</evidence>
<proteinExistence type="predicted"/>
<sequence length="66" mass="7383">MVYQIPYRPTMNSPTSLSHIPEDELDNEDAPLVEEIVPISPDSDGSDSVSDQIDDQRDLDEFSDDS</sequence>
<organism evidence="3 4">
    <name type="scientific">Blattamonas nauphoetae</name>
    <dbReference type="NCBI Taxonomy" id="2049346"/>
    <lineage>
        <taxon>Eukaryota</taxon>
        <taxon>Metamonada</taxon>
        <taxon>Preaxostyla</taxon>
        <taxon>Oxymonadida</taxon>
        <taxon>Blattamonas</taxon>
    </lineage>
</organism>
<evidence type="ECO:0000313" key="4">
    <source>
        <dbReference type="Proteomes" id="UP001281761"/>
    </source>
</evidence>
<gene>
    <name evidence="2" type="ORF">BLNAU_21381</name>
    <name evidence="3" type="ORF">BLNAU_21382</name>
</gene>
<protein>
    <submittedName>
        <fullName evidence="3">Uncharacterized protein</fullName>
    </submittedName>
</protein>
<dbReference type="EMBL" id="JARBJD010000333">
    <property type="protein sequence ID" value="KAK2943678.1"/>
    <property type="molecule type" value="Genomic_DNA"/>
</dbReference>
<evidence type="ECO:0000256" key="1">
    <source>
        <dbReference type="SAM" id="MobiDB-lite"/>
    </source>
</evidence>
<keyword evidence="4" id="KW-1185">Reference proteome</keyword>
<feature type="region of interest" description="Disordered" evidence="1">
    <location>
        <begin position="1"/>
        <end position="66"/>
    </location>
</feature>
<feature type="compositionally biased region" description="Acidic residues" evidence="1">
    <location>
        <begin position="23"/>
        <end position="32"/>
    </location>
</feature>
<feature type="compositionally biased region" description="Low complexity" evidence="1">
    <location>
        <begin position="37"/>
        <end position="51"/>
    </location>
</feature>